<evidence type="ECO:0000256" key="1">
    <source>
        <dbReference type="SAM" id="SignalP"/>
    </source>
</evidence>
<dbReference type="RefSeq" id="XP_001402494.1">
    <property type="nucleotide sequence ID" value="XM_001402457.1"/>
</dbReference>
<name>A0AAJ6QJF6_ASPNG</name>
<feature type="signal peptide" evidence="1">
    <location>
        <begin position="1"/>
        <end position="19"/>
    </location>
</feature>
<accession>A0AAJ6QJF6</accession>
<dbReference type="PANTHER" id="PTHR42047">
    <property type="entry name" value="PROTEIN, PUTATIVE (AFU_ORTHOLOGUE AFUA_6G03560)-RELATED"/>
    <property type="match status" value="1"/>
</dbReference>
<protein>
    <recommendedName>
        <fullName evidence="3">IgE-binding protein</fullName>
    </recommendedName>
</protein>
<reference evidence="2" key="1">
    <citation type="submission" date="2025-02" db="EMBL/GenBank/DDBJ databases">
        <authorList>
            <consortium name="NCBI Genome Project"/>
        </authorList>
    </citation>
    <scope>NUCLEOTIDE SEQUENCE</scope>
</reference>
<evidence type="ECO:0008006" key="3">
    <source>
        <dbReference type="Google" id="ProtNLM"/>
    </source>
</evidence>
<keyword evidence="1" id="KW-0732">Signal</keyword>
<dbReference type="VEuPathDB" id="FungiDB:An10g01040"/>
<dbReference type="PANTHER" id="PTHR42047:SF1">
    <property type="entry name" value="PROTEIN, PUTATIVE (AFU_ORTHOLOGUE AFUA_6G03560)-RELATED"/>
    <property type="match status" value="1"/>
</dbReference>
<gene>
    <name evidence="2" type="ORF">An10g01040</name>
</gene>
<dbReference type="KEGG" id="ang:An10g01040"/>
<organism evidence="2">
    <name type="scientific">Aspergillus niger</name>
    <dbReference type="NCBI Taxonomy" id="5061"/>
    <lineage>
        <taxon>Eukaryota</taxon>
        <taxon>Fungi</taxon>
        <taxon>Dikarya</taxon>
        <taxon>Ascomycota</taxon>
        <taxon>Pezizomycotina</taxon>
        <taxon>Eurotiomycetes</taxon>
        <taxon>Eurotiomycetidae</taxon>
        <taxon>Eurotiales</taxon>
        <taxon>Aspergillaceae</taxon>
        <taxon>Aspergillus</taxon>
        <taxon>Aspergillus subgen. Circumdati</taxon>
    </lineage>
</organism>
<proteinExistence type="predicted"/>
<dbReference type="AlphaFoldDB" id="A0AAJ6QJF6"/>
<reference evidence="2" key="2">
    <citation type="submission" date="2025-08" db="UniProtKB">
        <authorList>
            <consortium name="RefSeq"/>
        </authorList>
    </citation>
    <scope>IDENTIFICATION</scope>
</reference>
<evidence type="ECO:0000313" key="2">
    <source>
        <dbReference type="RefSeq" id="XP_001402494.1"/>
    </source>
</evidence>
<feature type="chain" id="PRO_5044854830" description="IgE-binding protein" evidence="1">
    <location>
        <begin position="20"/>
        <end position="203"/>
    </location>
</feature>
<sequence length="203" mass="21496">MTFLTTLIPLLALLTPALTTTTTTTNCSTGSFTVMSVRSGTFIQNLPLTAAGTNFYLGGTTSTACPEDVAEYDACPPGNQTVIGYSNYLSSEYIQEIYVDPTGALKFVEAHTTYMDSGASTSTFCYTPGTSFGQWTYTGLGATGFMACPLDEDEEVNGGGYQVFAAMTNVTVPSGNVSDCLEFEALAYPWVSDGSSAAAWQYD</sequence>
<dbReference type="InterPro" id="IPR052820">
    <property type="entry name" value="PhiA_domain"/>
</dbReference>
<dbReference type="GeneID" id="4990355"/>